<protein>
    <submittedName>
        <fullName evidence="10">TonB-dependent receptor P3</fullName>
    </submittedName>
</protein>
<dbReference type="PROSITE" id="PS52016">
    <property type="entry name" value="TONB_DEPENDENT_REC_3"/>
    <property type="match status" value="1"/>
</dbReference>
<dbReference type="InterPro" id="IPR012910">
    <property type="entry name" value="Plug_dom"/>
</dbReference>
<dbReference type="InterPro" id="IPR039426">
    <property type="entry name" value="TonB-dep_rcpt-like"/>
</dbReference>
<dbReference type="InterPro" id="IPR008969">
    <property type="entry name" value="CarboxyPept-like_regulatory"/>
</dbReference>
<keyword evidence="5 7" id="KW-0472">Membrane</keyword>
<dbReference type="SUPFAM" id="SSF49464">
    <property type="entry name" value="Carboxypeptidase regulatory domain-like"/>
    <property type="match status" value="1"/>
</dbReference>
<evidence type="ECO:0000256" key="5">
    <source>
        <dbReference type="ARBA" id="ARBA00023136"/>
    </source>
</evidence>
<evidence type="ECO:0000313" key="11">
    <source>
        <dbReference type="Proteomes" id="UP000679725"/>
    </source>
</evidence>
<keyword evidence="10" id="KW-0675">Receptor</keyword>
<dbReference type="NCBIfam" id="TIGR04057">
    <property type="entry name" value="SusC_RagA_signa"/>
    <property type="match status" value="1"/>
</dbReference>
<dbReference type="SUPFAM" id="SSF56935">
    <property type="entry name" value="Porins"/>
    <property type="match status" value="1"/>
</dbReference>
<dbReference type="InterPro" id="IPR023996">
    <property type="entry name" value="TonB-dep_OMP_SusC/RagA"/>
</dbReference>
<evidence type="ECO:0000256" key="1">
    <source>
        <dbReference type="ARBA" id="ARBA00004571"/>
    </source>
</evidence>
<keyword evidence="2 7" id="KW-0813">Transport</keyword>
<sequence>MKKNFTTIGQHVIRLTMAGVIVTGFAAQAVAYRPARSIVSVIDRSVTGKILATEDKTPIPGVSVVLKGSRTGTNTDADGKYKIDVPDNGAVLVFSAVGFVTQEIEVGNKSILDIELTSDLKTLGEVVVVGYGTQKKSQLTGAISSVGSKEIGELPITNARQALQGRAAGVDVVQNSSKPGAGPTVRIRGRRSINASNDPLYVVDGIPLAGNIDDFNPNDIASMEVLKDASATAIYGSRGSNGVVLITTKRGKPGKTVVSYDGYYGSSKELGKIDVMNGEEFAEYKRESRRAVIDAKTGLPLYPAGPATPEADAKLFEPIELDGIKNNRSTDYQSFLLRPGRIQSHQVGVQGGNEKTQFAISGNYFNDKGIIYNQDFTRYTFRINLDHQITKRIKVGTSMMGVYSTRNGENFNPYGGALAENPLGKPYDDNGKLIFLPTSDGLRTNPIAEIIPGAQVDLTKRFRIFNSIYAEWAILEGLKYRVNFGPDLNNRRIGRFTGSQTNARRGGEPTGYQFNEYQFNYTLENILMYNKQLGGKHNLGVTVLHSLQKDDLEQNFINVTGIPAESQQFYNLGQATIISGVASSLSQWVLNSYMARVNYDFNEKYLFTLTGRYDGSSRFGADTKYGFFPSVAVGWNISSEPVLKNVTWVDELKLRASYGSTGNTAINPYQTQALLGRTSYAFGAAGAFGYAPGSLGNALLKWESTTTGNIGLDFSVFKGRVSGSLEYYQADTKDLLLLDQLPITSGFSEVRRNVGSTRNTGIEVTLSTVNIDAPGGFRWNTDFQLTKNKEKILELFNGKVDDIGNARFIGQPLTAYFDYKKIGIWQTSELEQAKKYQAVPGQIKIQDTNNDGKIDPFDRVILGSQVPKFSGGMTNRFEYKGFDLSIFVFARFGSMFRSLFHQDNMTLAGRYNNLDIDYWTPENPTNEFPRPNQSQEFPPFRSTVLYFDGTFIKVRNINLGYNFPDKWTEKMKIGSLRVFMSAQQPFIFSEYRTKYKGIDNETDGDIEANQTPAVRQITFGLNVKI</sequence>
<evidence type="ECO:0000256" key="4">
    <source>
        <dbReference type="ARBA" id="ARBA00022692"/>
    </source>
</evidence>
<keyword evidence="8" id="KW-1133">Transmembrane helix</keyword>
<name>A0ABM8UKF0_9BACT</name>
<gene>
    <name evidence="10" type="ORF">DYBT9623_00616</name>
</gene>
<evidence type="ECO:0000256" key="7">
    <source>
        <dbReference type="PROSITE-ProRule" id="PRU01360"/>
    </source>
</evidence>
<keyword evidence="6 7" id="KW-0998">Cell outer membrane</keyword>
<comment type="subcellular location">
    <subcellularLocation>
        <location evidence="1 7">Cell outer membrane</location>
        <topology evidence="1 7">Multi-pass membrane protein</topology>
    </subcellularLocation>
</comment>
<keyword evidence="11" id="KW-1185">Reference proteome</keyword>
<feature type="transmembrane region" description="Helical" evidence="8">
    <location>
        <begin position="12"/>
        <end position="32"/>
    </location>
</feature>
<dbReference type="Gene3D" id="2.40.170.20">
    <property type="entry name" value="TonB-dependent receptor, beta-barrel domain"/>
    <property type="match status" value="1"/>
</dbReference>
<dbReference type="InterPro" id="IPR036942">
    <property type="entry name" value="Beta-barrel_TonB_sf"/>
</dbReference>
<evidence type="ECO:0000256" key="2">
    <source>
        <dbReference type="ARBA" id="ARBA00022448"/>
    </source>
</evidence>
<dbReference type="EMBL" id="CAJRAU010000001">
    <property type="protein sequence ID" value="CAG5067889.1"/>
    <property type="molecule type" value="Genomic_DNA"/>
</dbReference>
<dbReference type="Gene3D" id="2.60.40.1120">
    <property type="entry name" value="Carboxypeptidase-like, regulatory domain"/>
    <property type="match status" value="1"/>
</dbReference>
<evidence type="ECO:0000256" key="8">
    <source>
        <dbReference type="SAM" id="Phobius"/>
    </source>
</evidence>
<proteinExistence type="inferred from homology"/>
<dbReference type="Proteomes" id="UP000679725">
    <property type="component" value="Unassembled WGS sequence"/>
</dbReference>
<feature type="domain" description="TonB-dependent receptor plug" evidence="9">
    <location>
        <begin position="136"/>
        <end position="243"/>
    </location>
</feature>
<reference evidence="10 11" key="1">
    <citation type="submission" date="2021-04" db="EMBL/GenBank/DDBJ databases">
        <authorList>
            <person name="Rodrigo-Torres L."/>
            <person name="Arahal R. D."/>
            <person name="Lucena T."/>
        </authorList>
    </citation>
    <scope>NUCLEOTIDE SEQUENCE [LARGE SCALE GENOMIC DNA]</scope>
    <source>
        <strain evidence="10 11">CECT 9623</strain>
    </source>
</reference>
<comment type="caution">
    <text evidence="10">The sequence shown here is derived from an EMBL/GenBank/DDBJ whole genome shotgun (WGS) entry which is preliminary data.</text>
</comment>
<evidence type="ECO:0000313" key="10">
    <source>
        <dbReference type="EMBL" id="CAG5067889.1"/>
    </source>
</evidence>
<dbReference type="NCBIfam" id="TIGR04056">
    <property type="entry name" value="OMP_RagA_SusC"/>
    <property type="match status" value="1"/>
</dbReference>
<dbReference type="InterPro" id="IPR023997">
    <property type="entry name" value="TonB-dep_OMP_SusC/RagA_CS"/>
</dbReference>
<keyword evidence="3 7" id="KW-1134">Transmembrane beta strand</keyword>
<dbReference type="RefSeq" id="WP_229254496.1">
    <property type="nucleotide sequence ID" value="NZ_CAJRAU010000001.1"/>
</dbReference>
<dbReference type="Gene3D" id="2.170.130.10">
    <property type="entry name" value="TonB-dependent receptor, plug domain"/>
    <property type="match status" value="1"/>
</dbReference>
<dbReference type="InterPro" id="IPR037066">
    <property type="entry name" value="Plug_dom_sf"/>
</dbReference>
<dbReference type="Pfam" id="PF07715">
    <property type="entry name" value="Plug"/>
    <property type="match status" value="1"/>
</dbReference>
<dbReference type="Pfam" id="PF13715">
    <property type="entry name" value="CarbopepD_reg_2"/>
    <property type="match status" value="1"/>
</dbReference>
<evidence type="ECO:0000256" key="3">
    <source>
        <dbReference type="ARBA" id="ARBA00022452"/>
    </source>
</evidence>
<evidence type="ECO:0000256" key="6">
    <source>
        <dbReference type="ARBA" id="ARBA00023237"/>
    </source>
</evidence>
<keyword evidence="4 7" id="KW-0812">Transmembrane</keyword>
<evidence type="ECO:0000259" key="9">
    <source>
        <dbReference type="Pfam" id="PF07715"/>
    </source>
</evidence>
<accession>A0ABM8UKF0</accession>
<organism evidence="10 11">
    <name type="scientific">Dyadobacter linearis</name>
    <dbReference type="NCBI Taxonomy" id="2823330"/>
    <lineage>
        <taxon>Bacteria</taxon>
        <taxon>Pseudomonadati</taxon>
        <taxon>Bacteroidota</taxon>
        <taxon>Cytophagia</taxon>
        <taxon>Cytophagales</taxon>
        <taxon>Spirosomataceae</taxon>
        <taxon>Dyadobacter</taxon>
    </lineage>
</organism>
<comment type="similarity">
    <text evidence="7">Belongs to the TonB-dependent receptor family.</text>
</comment>